<name>A0A139XH75_9CYAN</name>
<dbReference type="Proteomes" id="UP000076925">
    <property type="component" value="Unassembled WGS sequence"/>
</dbReference>
<evidence type="ECO:0000313" key="4">
    <source>
        <dbReference type="Proteomes" id="UP000076925"/>
    </source>
</evidence>
<accession>A0A139XH75</accession>
<keyword evidence="3" id="KW-0238">DNA-binding</keyword>
<dbReference type="InterPro" id="IPR045475">
    <property type="entry name" value="iSTAND"/>
</dbReference>
<sequence>MENEYQRRGYLRKALGMNAPVLNRLCWNLPVDAFIGDMFEKLVEFGEISSGKPAICALLKVVREEVGVDVQATIDTLIVEFLPPAETLTISTPPHLLFDLLLQMDFKQQVRLVEDVLEQHRTAAFLVHGEPDCGQELLVTRLFRVKSGWKNNSPIKNDVTNNAAYRSTERLWKQLARSFLLPLDTKPEQIIDRICDRWQTQDVIFIFEKVDCMPSKVLVGWLQEFWEPLVDRGKFNPPLKDTHLLMFLVDNCGSVCQSQVMLAKQFDEPEYPRIPLYLPPVSPFPTDVLKDWLGDIKVFRDLQIPAHLTYQRIWENSDNGIPQFVYEEICTHFDLSWEGDLAKWLI</sequence>
<evidence type="ECO:0000259" key="1">
    <source>
        <dbReference type="Pfam" id="PF19961"/>
    </source>
</evidence>
<dbReference type="Pfam" id="PF19961">
    <property type="entry name" value="EAD8"/>
    <property type="match status" value="1"/>
</dbReference>
<proteinExistence type="predicted"/>
<feature type="domain" description="Effector-associated" evidence="1">
    <location>
        <begin position="2"/>
        <end position="80"/>
    </location>
</feature>
<dbReference type="AlphaFoldDB" id="A0A139XH75"/>
<reference evidence="3 4" key="1">
    <citation type="journal article" date="2013" name="Genome Biol. Evol.">
        <title>Genomes of Stigonematalean cyanobacteria (subsection V) and the evolution of oxygenic photosynthesis from prokaryotes to plastids.</title>
        <authorList>
            <person name="Dagan T."/>
            <person name="Roettger M."/>
            <person name="Stucken K."/>
            <person name="Landan G."/>
            <person name="Koch R."/>
            <person name="Major P."/>
            <person name="Gould S.B."/>
            <person name="Goremykin V.V."/>
            <person name="Rippka R."/>
            <person name="Tandeau de Marsac N."/>
            <person name="Gugger M."/>
            <person name="Lockhart P.J."/>
            <person name="Allen J.F."/>
            <person name="Brune I."/>
            <person name="Maus I."/>
            <person name="Puhler A."/>
            <person name="Martin W.F."/>
        </authorList>
    </citation>
    <scope>NUCLEOTIDE SEQUENCE [LARGE SCALE GENOMIC DNA]</scope>
    <source>
        <strain evidence="3 4">PCC 7110</strain>
    </source>
</reference>
<organism evidence="3 4">
    <name type="scientific">Scytonema hofmannii PCC 7110</name>
    <dbReference type="NCBI Taxonomy" id="128403"/>
    <lineage>
        <taxon>Bacteria</taxon>
        <taxon>Bacillati</taxon>
        <taxon>Cyanobacteriota</taxon>
        <taxon>Cyanophyceae</taxon>
        <taxon>Nostocales</taxon>
        <taxon>Scytonemataceae</taxon>
        <taxon>Scytonema</taxon>
    </lineage>
</organism>
<protein>
    <submittedName>
        <fullName evidence="3">DNA-binding protein</fullName>
    </submittedName>
</protein>
<gene>
    <name evidence="3" type="ORF">WA1_02580</name>
</gene>
<dbReference type="EMBL" id="ANNX02000012">
    <property type="protein sequence ID" value="KYC44046.1"/>
    <property type="molecule type" value="Genomic_DNA"/>
</dbReference>
<dbReference type="Pfam" id="PF19995">
    <property type="entry name" value="iSTAND"/>
    <property type="match status" value="1"/>
</dbReference>
<comment type="caution">
    <text evidence="3">The sequence shown here is derived from an EMBL/GenBank/DDBJ whole genome shotgun (WGS) entry which is preliminary data.</text>
</comment>
<evidence type="ECO:0000313" key="3">
    <source>
        <dbReference type="EMBL" id="KYC44046.1"/>
    </source>
</evidence>
<dbReference type="STRING" id="128403.WA1_02580"/>
<dbReference type="InterPro" id="IPR045437">
    <property type="entry name" value="EAD8"/>
</dbReference>
<dbReference type="GO" id="GO:0003677">
    <property type="term" value="F:DNA binding"/>
    <property type="evidence" value="ECO:0007669"/>
    <property type="project" value="UniProtKB-KW"/>
</dbReference>
<dbReference type="OrthoDB" id="464883at2"/>
<keyword evidence="4" id="KW-1185">Reference proteome</keyword>
<evidence type="ECO:0000259" key="2">
    <source>
        <dbReference type="Pfam" id="PF19995"/>
    </source>
</evidence>
<feature type="domain" description="Inactive STAND" evidence="2">
    <location>
        <begin position="101"/>
        <end position="249"/>
    </location>
</feature>